<gene>
    <name evidence="5" type="ORF">KARMA_1238</name>
</gene>
<proteinExistence type="predicted"/>
<dbReference type="Pfam" id="PF13181">
    <property type="entry name" value="TPR_8"/>
    <property type="match status" value="1"/>
</dbReference>
<evidence type="ECO:0000256" key="3">
    <source>
        <dbReference type="PROSITE-ProRule" id="PRU00339"/>
    </source>
</evidence>
<organism evidence="5 6">
    <name type="scientific">Donghicola eburneus</name>
    <dbReference type="NCBI Taxonomy" id="393278"/>
    <lineage>
        <taxon>Bacteria</taxon>
        <taxon>Pseudomonadati</taxon>
        <taxon>Pseudomonadota</taxon>
        <taxon>Alphaproteobacteria</taxon>
        <taxon>Rhodobacterales</taxon>
        <taxon>Roseobacteraceae</taxon>
        <taxon>Donghicola</taxon>
    </lineage>
</organism>
<keyword evidence="4" id="KW-0732">Signal</keyword>
<name>A0A1M4MWX6_9RHOB</name>
<protein>
    <submittedName>
        <fullName evidence="5">Putative tetratricopeptide repeat protein</fullName>
    </submittedName>
</protein>
<dbReference type="Proteomes" id="UP000184085">
    <property type="component" value="Unassembled WGS sequence"/>
</dbReference>
<evidence type="ECO:0000256" key="1">
    <source>
        <dbReference type="ARBA" id="ARBA00022737"/>
    </source>
</evidence>
<dbReference type="InterPro" id="IPR050498">
    <property type="entry name" value="Ycf3"/>
</dbReference>
<dbReference type="Gene3D" id="1.25.40.10">
    <property type="entry name" value="Tetratricopeptide repeat domain"/>
    <property type="match status" value="1"/>
</dbReference>
<dbReference type="PANTHER" id="PTHR44858:SF1">
    <property type="entry name" value="UDP-N-ACETYLGLUCOSAMINE--PEPTIDE N-ACETYLGLUCOSAMINYLTRANSFERASE SPINDLY-RELATED"/>
    <property type="match status" value="1"/>
</dbReference>
<keyword evidence="2 3" id="KW-0802">TPR repeat</keyword>
<dbReference type="RefSeq" id="WP_245780541.1">
    <property type="nucleotide sequence ID" value="NZ_FMJB01000041.1"/>
</dbReference>
<evidence type="ECO:0000256" key="4">
    <source>
        <dbReference type="SAM" id="SignalP"/>
    </source>
</evidence>
<reference evidence="6" key="1">
    <citation type="submission" date="2016-09" db="EMBL/GenBank/DDBJ databases">
        <authorList>
            <person name="Wibberg D."/>
        </authorList>
    </citation>
    <scope>NUCLEOTIDE SEQUENCE [LARGE SCALE GENOMIC DNA]</scope>
</reference>
<keyword evidence="6" id="KW-1185">Reference proteome</keyword>
<dbReference type="InterPro" id="IPR019734">
    <property type="entry name" value="TPR_rpt"/>
</dbReference>
<dbReference type="EMBL" id="FMJB01000041">
    <property type="protein sequence ID" value="SCM67052.1"/>
    <property type="molecule type" value="Genomic_DNA"/>
</dbReference>
<evidence type="ECO:0000256" key="2">
    <source>
        <dbReference type="ARBA" id="ARBA00022803"/>
    </source>
</evidence>
<dbReference type="Pfam" id="PF13432">
    <property type="entry name" value="TPR_16"/>
    <property type="match status" value="1"/>
</dbReference>
<dbReference type="AlphaFoldDB" id="A0A1M4MWX6"/>
<dbReference type="InterPro" id="IPR011990">
    <property type="entry name" value="TPR-like_helical_dom_sf"/>
</dbReference>
<sequence length="179" mass="19919">MMKRLLLLTLWPAAALAECPPDPAQEQALSAVVSRFAKAPDRNVALDLHNRMWRVLTDAPDQTAQDYLDAGMERFRMGDFPAAIKAFDALTDYCPEYAEGYNQRAIIRFVQEDYEAALPDIDRALALTPQHLGAMTGKAMTLIALGRDAEAQVILKQALALNPWLPERALLKEPQGEEL</sequence>
<dbReference type="PROSITE" id="PS50005">
    <property type="entry name" value="TPR"/>
    <property type="match status" value="1"/>
</dbReference>
<dbReference type="SUPFAM" id="SSF48452">
    <property type="entry name" value="TPR-like"/>
    <property type="match status" value="1"/>
</dbReference>
<dbReference type="SMART" id="SM00028">
    <property type="entry name" value="TPR"/>
    <property type="match status" value="3"/>
</dbReference>
<evidence type="ECO:0000313" key="5">
    <source>
        <dbReference type="EMBL" id="SCM67052.1"/>
    </source>
</evidence>
<feature type="chain" id="PRO_5009906577" evidence="4">
    <location>
        <begin position="18"/>
        <end position="179"/>
    </location>
</feature>
<accession>A0A1M4MWX6</accession>
<keyword evidence="1" id="KW-0677">Repeat</keyword>
<feature type="signal peptide" evidence="4">
    <location>
        <begin position="1"/>
        <end position="17"/>
    </location>
</feature>
<dbReference type="PANTHER" id="PTHR44858">
    <property type="entry name" value="TETRATRICOPEPTIDE REPEAT PROTEIN 6"/>
    <property type="match status" value="1"/>
</dbReference>
<feature type="repeat" description="TPR" evidence="3">
    <location>
        <begin position="98"/>
        <end position="131"/>
    </location>
</feature>
<evidence type="ECO:0000313" key="6">
    <source>
        <dbReference type="Proteomes" id="UP000184085"/>
    </source>
</evidence>